<feature type="transmembrane region" description="Helical" evidence="7">
    <location>
        <begin position="266"/>
        <end position="287"/>
    </location>
</feature>
<feature type="transmembrane region" description="Helical" evidence="7">
    <location>
        <begin position="159"/>
        <end position="179"/>
    </location>
</feature>
<feature type="transmembrane region" description="Helical" evidence="7">
    <location>
        <begin position="393"/>
        <end position="412"/>
    </location>
</feature>
<dbReference type="AlphaFoldDB" id="A0A6I2QV35"/>
<feature type="transmembrane region" description="Helical" evidence="7">
    <location>
        <begin position="325"/>
        <end position="352"/>
    </location>
</feature>
<feature type="transmembrane region" description="Helical" evidence="7">
    <location>
        <begin position="226"/>
        <end position="246"/>
    </location>
</feature>
<comment type="subcellular location">
    <subcellularLocation>
        <location evidence="1">Cell membrane</location>
        <topology evidence="1">Multi-pass membrane protein</topology>
    </subcellularLocation>
</comment>
<evidence type="ECO:0000256" key="6">
    <source>
        <dbReference type="SAM" id="MobiDB-lite"/>
    </source>
</evidence>
<evidence type="ECO:0000256" key="5">
    <source>
        <dbReference type="ARBA" id="ARBA00023136"/>
    </source>
</evidence>
<dbReference type="Pfam" id="PF07690">
    <property type="entry name" value="MFS_1"/>
    <property type="match status" value="1"/>
</dbReference>
<feature type="transmembrane region" description="Helical" evidence="7">
    <location>
        <begin position="364"/>
        <end position="387"/>
    </location>
</feature>
<feature type="region of interest" description="Disordered" evidence="6">
    <location>
        <begin position="17"/>
        <end position="38"/>
    </location>
</feature>
<evidence type="ECO:0000256" key="3">
    <source>
        <dbReference type="ARBA" id="ARBA00022692"/>
    </source>
</evidence>
<dbReference type="InterPro" id="IPR036259">
    <property type="entry name" value="MFS_trans_sf"/>
</dbReference>
<name>A0A6I2QV35_FLAPL</name>
<dbReference type="PANTHER" id="PTHR23513:SF11">
    <property type="entry name" value="STAPHYLOFERRIN A TRANSPORTER"/>
    <property type="match status" value="1"/>
</dbReference>
<evidence type="ECO:0000256" key="7">
    <source>
        <dbReference type="SAM" id="Phobius"/>
    </source>
</evidence>
<gene>
    <name evidence="8" type="ORF">GKE97_00655</name>
</gene>
<evidence type="ECO:0000256" key="2">
    <source>
        <dbReference type="ARBA" id="ARBA00022475"/>
    </source>
</evidence>
<evidence type="ECO:0000256" key="4">
    <source>
        <dbReference type="ARBA" id="ARBA00022989"/>
    </source>
</evidence>
<dbReference type="PANTHER" id="PTHR23513">
    <property type="entry name" value="INTEGRAL MEMBRANE EFFLUX PROTEIN-RELATED"/>
    <property type="match status" value="1"/>
</dbReference>
<dbReference type="GO" id="GO:0022857">
    <property type="term" value="F:transmembrane transporter activity"/>
    <property type="evidence" value="ECO:0007669"/>
    <property type="project" value="InterPro"/>
</dbReference>
<feature type="transmembrane region" description="Helical" evidence="7">
    <location>
        <begin position="94"/>
        <end position="113"/>
    </location>
</feature>
<organism evidence="8 9">
    <name type="scientific">Flavonifractor plautii</name>
    <name type="common">Fusobacterium plautii</name>
    <dbReference type="NCBI Taxonomy" id="292800"/>
    <lineage>
        <taxon>Bacteria</taxon>
        <taxon>Bacillati</taxon>
        <taxon>Bacillota</taxon>
        <taxon>Clostridia</taxon>
        <taxon>Eubacteriales</taxon>
        <taxon>Oscillospiraceae</taxon>
        <taxon>Flavonifractor</taxon>
    </lineage>
</organism>
<keyword evidence="5 7" id="KW-0472">Membrane</keyword>
<dbReference type="EMBL" id="WKPR01000001">
    <property type="protein sequence ID" value="MSB18024.1"/>
    <property type="molecule type" value="Genomic_DNA"/>
</dbReference>
<proteinExistence type="predicted"/>
<feature type="transmembrane region" description="Helical" evidence="7">
    <location>
        <begin position="299"/>
        <end position="319"/>
    </location>
</feature>
<reference evidence="8 9" key="1">
    <citation type="journal article" date="2019" name="Nat. Med.">
        <title>A library of human gut bacterial isolates paired with longitudinal multiomics data enables mechanistic microbiome research.</title>
        <authorList>
            <person name="Poyet M."/>
            <person name="Groussin M."/>
            <person name="Gibbons S.M."/>
            <person name="Avila-Pacheco J."/>
            <person name="Jiang X."/>
            <person name="Kearney S.M."/>
            <person name="Perrotta A.R."/>
            <person name="Berdy B."/>
            <person name="Zhao S."/>
            <person name="Lieberman T.D."/>
            <person name="Swanson P.K."/>
            <person name="Smith M."/>
            <person name="Roesemann S."/>
            <person name="Alexander J.E."/>
            <person name="Rich S.A."/>
            <person name="Livny J."/>
            <person name="Vlamakis H."/>
            <person name="Clish C."/>
            <person name="Bullock K."/>
            <person name="Deik A."/>
            <person name="Scott J."/>
            <person name="Pierce K.A."/>
            <person name="Xavier R.J."/>
            <person name="Alm E.J."/>
        </authorList>
    </citation>
    <scope>NUCLEOTIDE SEQUENCE [LARGE SCALE GENOMIC DNA]</scope>
    <source>
        <strain evidence="8 9">BIOML-A2</strain>
    </source>
</reference>
<protein>
    <submittedName>
        <fullName evidence="8">MFS transporter</fullName>
    </submittedName>
</protein>
<dbReference type="SUPFAM" id="SSF103473">
    <property type="entry name" value="MFS general substrate transporter"/>
    <property type="match status" value="1"/>
</dbReference>
<keyword evidence="2" id="KW-1003">Cell membrane</keyword>
<dbReference type="GO" id="GO:0005886">
    <property type="term" value="C:plasma membrane"/>
    <property type="evidence" value="ECO:0007669"/>
    <property type="project" value="UniProtKB-SubCell"/>
</dbReference>
<evidence type="ECO:0000313" key="8">
    <source>
        <dbReference type="EMBL" id="MSB18024.1"/>
    </source>
</evidence>
<evidence type="ECO:0000313" key="9">
    <source>
        <dbReference type="Proteomes" id="UP000434475"/>
    </source>
</evidence>
<dbReference type="Proteomes" id="UP000434475">
    <property type="component" value="Unassembled WGS sequence"/>
</dbReference>
<dbReference type="Gene3D" id="1.20.1250.20">
    <property type="entry name" value="MFS general substrate transporter like domains"/>
    <property type="match status" value="1"/>
</dbReference>
<keyword evidence="4 7" id="KW-1133">Transmembrane helix</keyword>
<sequence length="414" mass="44937">MRLSGAHRLRLRLLAQGVGGGPGCRRPGRRPPAGRTDGLPVRLLLLSGRPASLCARAHRESGGVRPFLHPDQPSPLLAVPFLGPLVERTHRKGLLILCDFGASALCALLLLFPGPPLPFLLTGTMLFHLLSHLFEIASKVLFSELCPPERLSSLNGIKSLLDHGAAVLAPAAGALLFGLCGFRAILLLCALAYGLSALQECFIPYAPRPIQQAEPPRLRAGIRYLLGRRELFSLFLLVMALNFFVANSEEIIFPGILVELYQFPESRYGLAVSASTAGTLLASLFLIRAAHLRPLEHLRALFLVNSALMAALGLAAPLLRFVPKLYFVLFFTFQLLIGWLTACINVPLISYFQTRVPLEQQGRFFALLAFFSGILIPLGISYTGVLADWLGPGAAYACNNLCVIVLVLLVRLPA</sequence>
<dbReference type="InterPro" id="IPR011701">
    <property type="entry name" value="MFS"/>
</dbReference>
<accession>A0A6I2QV35</accession>
<comment type="caution">
    <text evidence="8">The sequence shown here is derived from an EMBL/GenBank/DDBJ whole genome shotgun (WGS) entry which is preliminary data.</text>
</comment>
<evidence type="ECO:0000256" key="1">
    <source>
        <dbReference type="ARBA" id="ARBA00004651"/>
    </source>
</evidence>
<keyword evidence="3 7" id="KW-0812">Transmembrane</keyword>